<feature type="transmembrane region" description="Helical" evidence="9">
    <location>
        <begin position="12"/>
        <end position="32"/>
    </location>
</feature>
<keyword evidence="5" id="KW-0547">Nucleotide-binding</keyword>
<name>A0A1M5XT60_9CLOT</name>
<evidence type="ECO:0000259" key="11">
    <source>
        <dbReference type="PROSITE" id="PS50929"/>
    </source>
</evidence>
<evidence type="ECO:0000256" key="4">
    <source>
        <dbReference type="ARBA" id="ARBA00022692"/>
    </source>
</evidence>
<dbReference type="PANTHER" id="PTHR43394">
    <property type="entry name" value="ATP-DEPENDENT PERMEASE MDL1, MITOCHONDRIAL"/>
    <property type="match status" value="1"/>
</dbReference>
<feature type="transmembrane region" description="Helical" evidence="9">
    <location>
        <begin position="129"/>
        <end position="149"/>
    </location>
</feature>
<comment type="subcellular location">
    <subcellularLocation>
        <location evidence="1">Cell membrane</location>
        <topology evidence="1">Multi-pass membrane protein</topology>
    </subcellularLocation>
</comment>
<evidence type="ECO:0000256" key="8">
    <source>
        <dbReference type="ARBA" id="ARBA00023136"/>
    </source>
</evidence>
<evidence type="ECO:0000256" key="6">
    <source>
        <dbReference type="ARBA" id="ARBA00022840"/>
    </source>
</evidence>
<dbReference type="InterPro" id="IPR011527">
    <property type="entry name" value="ABC1_TM_dom"/>
</dbReference>
<evidence type="ECO:0000256" key="7">
    <source>
        <dbReference type="ARBA" id="ARBA00022989"/>
    </source>
</evidence>
<dbReference type="FunFam" id="3.40.50.300:FF:000221">
    <property type="entry name" value="Multidrug ABC transporter ATP-binding protein"/>
    <property type="match status" value="1"/>
</dbReference>
<evidence type="ECO:0000259" key="10">
    <source>
        <dbReference type="PROSITE" id="PS50893"/>
    </source>
</evidence>
<dbReference type="PROSITE" id="PS50893">
    <property type="entry name" value="ABC_TRANSPORTER_2"/>
    <property type="match status" value="1"/>
</dbReference>
<evidence type="ECO:0000313" key="13">
    <source>
        <dbReference type="Proteomes" id="UP000184241"/>
    </source>
</evidence>
<evidence type="ECO:0000256" key="9">
    <source>
        <dbReference type="SAM" id="Phobius"/>
    </source>
</evidence>
<dbReference type="GO" id="GO:0016887">
    <property type="term" value="F:ATP hydrolysis activity"/>
    <property type="evidence" value="ECO:0007669"/>
    <property type="project" value="InterPro"/>
</dbReference>
<dbReference type="CDD" id="cd18548">
    <property type="entry name" value="ABC_6TM_Tm287_like"/>
    <property type="match status" value="1"/>
</dbReference>
<dbReference type="InterPro" id="IPR027417">
    <property type="entry name" value="P-loop_NTPase"/>
</dbReference>
<dbReference type="Gene3D" id="1.20.1560.10">
    <property type="entry name" value="ABC transporter type 1, transmembrane domain"/>
    <property type="match status" value="1"/>
</dbReference>
<dbReference type="Proteomes" id="UP000184241">
    <property type="component" value="Unassembled WGS sequence"/>
</dbReference>
<feature type="transmembrane region" description="Helical" evidence="9">
    <location>
        <begin position="52"/>
        <end position="76"/>
    </location>
</feature>
<dbReference type="GO" id="GO:0005886">
    <property type="term" value="C:plasma membrane"/>
    <property type="evidence" value="ECO:0007669"/>
    <property type="project" value="UniProtKB-SubCell"/>
</dbReference>
<keyword evidence="2" id="KW-0813">Transport</keyword>
<reference evidence="12 13" key="1">
    <citation type="submission" date="2016-11" db="EMBL/GenBank/DDBJ databases">
        <authorList>
            <person name="Jaros S."/>
            <person name="Januszkiewicz K."/>
            <person name="Wedrychowicz H."/>
        </authorList>
    </citation>
    <scope>NUCLEOTIDE SEQUENCE [LARGE SCALE GENOMIC DNA]</scope>
    <source>
        <strain evidence="12 13">DSM 6191</strain>
    </source>
</reference>
<dbReference type="RefSeq" id="WP_073018454.1">
    <property type="nucleotide sequence ID" value="NZ_FQXU01000005.1"/>
</dbReference>
<keyword evidence="8 9" id="KW-0472">Membrane</keyword>
<dbReference type="Gene3D" id="3.40.50.300">
    <property type="entry name" value="P-loop containing nucleotide triphosphate hydrolases"/>
    <property type="match status" value="1"/>
</dbReference>
<keyword evidence="3" id="KW-1003">Cell membrane</keyword>
<dbReference type="InterPro" id="IPR003593">
    <property type="entry name" value="AAA+_ATPase"/>
</dbReference>
<organism evidence="12 13">
    <name type="scientific">Clostridium intestinale DSM 6191</name>
    <dbReference type="NCBI Taxonomy" id="1121320"/>
    <lineage>
        <taxon>Bacteria</taxon>
        <taxon>Bacillati</taxon>
        <taxon>Bacillota</taxon>
        <taxon>Clostridia</taxon>
        <taxon>Eubacteriales</taxon>
        <taxon>Clostridiaceae</taxon>
        <taxon>Clostridium</taxon>
    </lineage>
</organism>
<feature type="domain" description="ABC transmembrane type-1" evidence="11">
    <location>
        <begin position="16"/>
        <end position="298"/>
    </location>
</feature>
<dbReference type="AlphaFoldDB" id="A0A1M5XT60"/>
<evidence type="ECO:0000313" key="12">
    <source>
        <dbReference type="EMBL" id="SHI02698.1"/>
    </source>
</evidence>
<dbReference type="SUPFAM" id="SSF90123">
    <property type="entry name" value="ABC transporter transmembrane region"/>
    <property type="match status" value="1"/>
</dbReference>
<dbReference type="SUPFAM" id="SSF52540">
    <property type="entry name" value="P-loop containing nucleoside triphosphate hydrolases"/>
    <property type="match status" value="1"/>
</dbReference>
<dbReference type="GO" id="GO:0005524">
    <property type="term" value="F:ATP binding"/>
    <property type="evidence" value="ECO:0007669"/>
    <property type="project" value="UniProtKB-KW"/>
</dbReference>
<feature type="domain" description="ABC transporter" evidence="10">
    <location>
        <begin position="332"/>
        <end position="567"/>
    </location>
</feature>
<evidence type="ECO:0000256" key="5">
    <source>
        <dbReference type="ARBA" id="ARBA00022741"/>
    </source>
</evidence>
<dbReference type="SMART" id="SM00382">
    <property type="entry name" value="AAA"/>
    <property type="match status" value="1"/>
</dbReference>
<dbReference type="InterPro" id="IPR003439">
    <property type="entry name" value="ABC_transporter-like_ATP-bd"/>
</dbReference>
<dbReference type="InterPro" id="IPR039421">
    <property type="entry name" value="Type_1_exporter"/>
</dbReference>
<keyword evidence="6 12" id="KW-0067">ATP-binding</keyword>
<evidence type="ECO:0000256" key="1">
    <source>
        <dbReference type="ARBA" id="ARBA00004651"/>
    </source>
</evidence>
<accession>A0A1M5XT60</accession>
<sequence>MKLILKYMKKYKGLVILNIISVFGFALVELGIPTIMSKVIDNGIANNDIDYVVRVGSIIVVISILGTMGTILLGYCSSKISTSITRDIRNDIFIKSQEFSHSEYDKFGISSMITRTTNDAFQILQFTNVVLRTALLTPVMFMVSLIMIVRTSLSLSVILAVTVPFIVLGVAIIAKISHSISEEQQKNMDKLNRISRENLTGVRVIRAFGNDEYEKERFEGINHTYAEISKRLFKLMAISQPAFFGLLNMAILAIFWISSNMISSQTLQVGQLVAFIEYLFHAMFSIMLFSMVFIMYPKAQVSANRIEELLNTEPIIKSPKNGVLETGTRGLIEFDNVTFTYPEGEEPVLKDISFKAEKGQKIAFIGSTGSGKSTLINLIPRFYDVTKGSIKIDGVDVREYDLKALRNKIGFIPQKTLLFTGTIGSNIRFGKIDADKIELEHSAKVAQAYDFISKKPRKFEEAISEGGKNVSGGQKQRLSIARALVRKPEIYIFDDSFSALDFKTDAVLRERLKEEVTDSVVLVVAQRIGSILDADKIIVLNEGEIVGTGTHRELLDSCEIYKEIALSQLTEEDLEDEKVNIYSKESFFLCKTI</sequence>
<feature type="transmembrane region" description="Helical" evidence="9">
    <location>
        <begin position="278"/>
        <end position="296"/>
    </location>
</feature>
<dbReference type="PROSITE" id="PS00211">
    <property type="entry name" value="ABC_TRANSPORTER_1"/>
    <property type="match status" value="1"/>
</dbReference>
<evidence type="ECO:0000256" key="2">
    <source>
        <dbReference type="ARBA" id="ARBA00022448"/>
    </source>
</evidence>
<keyword evidence="4 9" id="KW-0812">Transmembrane</keyword>
<evidence type="ECO:0000256" key="3">
    <source>
        <dbReference type="ARBA" id="ARBA00022475"/>
    </source>
</evidence>
<dbReference type="PANTHER" id="PTHR43394:SF1">
    <property type="entry name" value="ATP-BINDING CASSETTE SUB-FAMILY B MEMBER 10, MITOCHONDRIAL"/>
    <property type="match status" value="1"/>
</dbReference>
<gene>
    <name evidence="12" type="ORF">SAMN02745941_01610</name>
</gene>
<dbReference type="Pfam" id="PF00005">
    <property type="entry name" value="ABC_tran"/>
    <property type="match status" value="1"/>
</dbReference>
<feature type="transmembrane region" description="Helical" evidence="9">
    <location>
        <begin position="235"/>
        <end position="258"/>
    </location>
</feature>
<keyword evidence="7 9" id="KW-1133">Transmembrane helix</keyword>
<dbReference type="EMBL" id="FQXU01000005">
    <property type="protein sequence ID" value="SHI02698.1"/>
    <property type="molecule type" value="Genomic_DNA"/>
</dbReference>
<dbReference type="InterPro" id="IPR017871">
    <property type="entry name" value="ABC_transporter-like_CS"/>
</dbReference>
<proteinExistence type="predicted"/>
<dbReference type="GO" id="GO:0015421">
    <property type="term" value="F:ABC-type oligopeptide transporter activity"/>
    <property type="evidence" value="ECO:0007669"/>
    <property type="project" value="TreeGrafter"/>
</dbReference>
<dbReference type="PROSITE" id="PS50929">
    <property type="entry name" value="ABC_TM1F"/>
    <property type="match status" value="1"/>
</dbReference>
<protein>
    <submittedName>
        <fullName evidence="12">ATP-binding cassette, subfamily B, multidrug efflux pump</fullName>
    </submittedName>
</protein>
<dbReference type="Pfam" id="PF00664">
    <property type="entry name" value="ABC_membrane"/>
    <property type="match status" value="1"/>
</dbReference>
<feature type="transmembrane region" description="Helical" evidence="9">
    <location>
        <begin position="155"/>
        <end position="176"/>
    </location>
</feature>
<dbReference type="InterPro" id="IPR036640">
    <property type="entry name" value="ABC1_TM_sf"/>
</dbReference>